<evidence type="ECO:0000313" key="6">
    <source>
        <dbReference type="EMBL" id="SFO97622.1"/>
    </source>
</evidence>
<dbReference type="PRINTS" id="PR00039">
    <property type="entry name" value="HTHLYSR"/>
</dbReference>
<accession>A0A1I5LK87</accession>
<keyword evidence="4" id="KW-0804">Transcription</keyword>
<dbReference type="PANTHER" id="PTHR30346:SF28">
    <property type="entry name" value="HTH-TYPE TRANSCRIPTIONAL REGULATOR CYNR"/>
    <property type="match status" value="1"/>
</dbReference>
<protein>
    <submittedName>
        <fullName evidence="6">DNA-binding transcriptional regulator, LysR family</fullName>
    </submittedName>
</protein>
<dbReference type="OrthoDB" id="9795022at2"/>
<evidence type="ECO:0000256" key="2">
    <source>
        <dbReference type="ARBA" id="ARBA00023015"/>
    </source>
</evidence>
<proteinExistence type="inferred from homology"/>
<dbReference type="FunFam" id="1.10.10.10:FF:000001">
    <property type="entry name" value="LysR family transcriptional regulator"/>
    <property type="match status" value="1"/>
</dbReference>
<dbReference type="Gene3D" id="1.10.10.10">
    <property type="entry name" value="Winged helix-like DNA-binding domain superfamily/Winged helix DNA-binding domain"/>
    <property type="match status" value="1"/>
</dbReference>
<dbReference type="CDD" id="cd08414">
    <property type="entry name" value="PBP2_LTTR_aromatics_like"/>
    <property type="match status" value="1"/>
</dbReference>
<dbReference type="Proteomes" id="UP000199236">
    <property type="component" value="Unassembled WGS sequence"/>
</dbReference>
<dbReference type="RefSeq" id="WP_090075310.1">
    <property type="nucleotide sequence ID" value="NZ_FOVR01000017.1"/>
</dbReference>
<keyword evidence="7" id="KW-1185">Reference proteome</keyword>
<comment type="similarity">
    <text evidence="1">Belongs to the LysR transcriptional regulatory family.</text>
</comment>
<keyword evidence="2" id="KW-0805">Transcription regulation</keyword>
<feature type="domain" description="HTH lysR-type" evidence="5">
    <location>
        <begin position="4"/>
        <end position="61"/>
    </location>
</feature>
<gene>
    <name evidence="6" type="ORF">SAMN04488056_11727</name>
</gene>
<dbReference type="Pfam" id="PF03466">
    <property type="entry name" value="LysR_substrate"/>
    <property type="match status" value="1"/>
</dbReference>
<evidence type="ECO:0000259" key="5">
    <source>
        <dbReference type="PROSITE" id="PS50931"/>
    </source>
</evidence>
<evidence type="ECO:0000313" key="7">
    <source>
        <dbReference type="Proteomes" id="UP000199236"/>
    </source>
</evidence>
<dbReference type="InterPro" id="IPR036388">
    <property type="entry name" value="WH-like_DNA-bd_sf"/>
</dbReference>
<dbReference type="PANTHER" id="PTHR30346">
    <property type="entry name" value="TRANSCRIPTIONAL DUAL REGULATOR HCAR-RELATED"/>
    <property type="match status" value="1"/>
</dbReference>
<dbReference type="STRING" id="655353.SAMN04488056_11727"/>
<dbReference type="GO" id="GO:0003700">
    <property type="term" value="F:DNA-binding transcription factor activity"/>
    <property type="evidence" value="ECO:0007669"/>
    <property type="project" value="InterPro"/>
</dbReference>
<dbReference type="SUPFAM" id="SSF46785">
    <property type="entry name" value="Winged helix' DNA-binding domain"/>
    <property type="match status" value="1"/>
</dbReference>
<dbReference type="PROSITE" id="PS50931">
    <property type="entry name" value="HTH_LYSR"/>
    <property type="match status" value="1"/>
</dbReference>
<dbReference type="InterPro" id="IPR005119">
    <property type="entry name" value="LysR_subst-bd"/>
</dbReference>
<keyword evidence="3 6" id="KW-0238">DNA-binding</keyword>
<dbReference type="GO" id="GO:0003677">
    <property type="term" value="F:DNA binding"/>
    <property type="evidence" value="ECO:0007669"/>
    <property type="project" value="UniProtKB-KW"/>
</dbReference>
<dbReference type="Gene3D" id="3.40.190.10">
    <property type="entry name" value="Periplasmic binding protein-like II"/>
    <property type="match status" value="2"/>
</dbReference>
<evidence type="ECO:0000256" key="4">
    <source>
        <dbReference type="ARBA" id="ARBA00023163"/>
    </source>
</evidence>
<dbReference type="GO" id="GO:0032993">
    <property type="term" value="C:protein-DNA complex"/>
    <property type="evidence" value="ECO:0007669"/>
    <property type="project" value="TreeGrafter"/>
</dbReference>
<evidence type="ECO:0000256" key="1">
    <source>
        <dbReference type="ARBA" id="ARBA00009437"/>
    </source>
</evidence>
<organism evidence="6 7">
    <name type="scientific">Cohaesibacter marisflavi</name>
    <dbReference type="NCBI Taxonomy" id="655353"/>
    <lineage>
        <taxon>Bacteria</taxon>
        <taxon>Pseudomonadati</taxon>
        <taxon>Pseudomonadota</taxon>
        <taxon>Alphaproteobacteria</taxon>
        <taxon>Hyphomicrobiales</taxon>
        <taxon>Cohaesibacteraceae</taxon>
    </lineage>
</organism>
<dbReference type="Pfam" id="PF00126">
    <property type="entry name" value="HTH_1"/>
    <property type="match status" value="1"/>
</dbReference>
<dbReference type="EMBL" id="FOVR01000017">
    <property type="protein sequence ID" value="SFO97622.1"/>
    <property type="molecule type" value="Genomic_DNA"/>
</dbReference>
<dbReference type="InterPro" id="IPR036390">
    <property type="entry name" value="WH_DNA-bd_sf"/>
</dbReference>
<reference evidence="6 7" key="1">
    <citation type="submission" date="2016-10" db="EMBL/GenBank/DDBJ databases">
        <authorList>
            <person name="de Groot N.N."/>
        </authorList>
    </citation>
    <scope>NUCLEOTIDE SEQUENCE [LARGE SCALE GENOMIC DNA]</scope>
    <source>
        <strain evidence="6 7">CGMCC 1.9157</strain>
    </source>
</reference>
<dbReference type="AlphaFoldDB" id="A0A1I5LK87"/>
<evidence type="ECO:0000256" key="3">
    <source>
        <dbReference type="ARBA" id="ARBA00023125"/>
    </source>
</evidence>
<name>A0A1I5LK87_9HYPH</name>
<dbReference type="InterPro" id="IPR000847">
    <property type="entry name" value="LysR_HTH_N"/>
</dbReference>
<sequence length="304" mass="33099">MQGIEIRHLRYFLRVADELHFGRAAEILGISQAPLSQQIRQLEERIGVRLFDRNTRSVQLTPAGEVFATKAQALVTALSNAVDETRMAGGLGSGVLRIGAMGSAVHSVLPAALSAFSKKYPSARLDMHLHTTEEQLDLLASRQIDIALMRPPRVASGLETRQIYREGFVAVVHDKSELARRATLTVKDLKDQKFISYTEIRGIGYQDIVNQHCREAGFLPHVIQRVSHTIGVVTLVAAGLGVGIVPAWVLNEPVAGVCYRPLPELPSSVTLVCAWRSDTMNPLVLPFSAELCAAQTDASSGDST</sequence>
<dbReference type="SUPFAM" id="SSF53850">
    <property type="entry name" value="Periplasmic binding protein-like II"/>
    <property type="match status" value="1"/>
</dbReference>